<reference evidence="1 2" key="1">
    <citation type="submission" date="2016-10" db="EMBL/GenBank/DDBJ databases">
        <authorList>
            <person name="de Groot N.N."/>
        </authorList>
    </citation>
    <scope>NUCLEOTIDE SEQUENCE [LARGE SCALE GENOMIC DNA]</scope>
    <source>
        <strain evidence="1 2">DSM 44892</strain>
    </source>
</reference>
<dbReference type="OrthoDB" id="4467263at2"/>
<dbReference type="AlphaFoldDB" id="A0A1G8M5I6"/>
<dbReference type="SUPFAM" id="SSF140453">
    <property type="entry name" value="EsxAB dimer-like"/>
    <property type="match status" value="1"/>
</dbReference>
<dbReference type="RefSeq" id="WP_072736870.1">
    <property type="nucleotide sequence ID" value="NZ_CP048813.1"/>
</dbReference>
<dbReference type="EMBL" id="FNDN01000009">
    <property type="protein sequence ID" value="SDI62640.1"/>
    <property type="molecule type" value="Genomic_DNA"/>
</dbReference>
<evidence type="ECO:0008006" key="3">
    <source>
        <dbReference type="Google" id="ProtNLM"/>
    </source>
</evidence>
<dbReference type="Proteomes" id="UP000183263">
    <property type="component" value="Unassembled WGS sequence"/>
</dbReference>
<gene>
    <name evidence="1" type="ORF">SAMN05444695_10997</name>
</gene>
<organism evidence="1 2">
    <name type="scientific">Rhodococcus triatomae</name>
    <dbReference type="NCBI Taxonomy" id="300028"/>
    <lineage>
        <taxon>Bacteria</taxon>
        <taxon>Bacillati</taxon>
        <taxon>Actinomycetota</taxon>
        <taxon>Actinomycetes</taxon>
        <taxon>Mycobacteriales</taxon>
        <taxon>Nocardiaceae</taxon>
        <taxon>Rhodococcus</taxon>
    </lineage>
</organism>
<evidence type="ECO:0000313" key="1">
    <source>
        <dbReference type="EMBL" id="SDI62640.1"/>
    </source>
</evidence>
<dbReference type="InterPro" id="IPR036689">
    <property type="entry name" value="ESAT-6-like_sf"/>
</dbReference>
<keyword evidence="2" id="KW-1185">Reference proteome</keyword>
<name>A0A1G8M5I6_9NOCA</name>
<sequence length="95" mass="9718">MTVYVDHATLDTIAQSFSGASSELDGVAASAPESIDGGDATAAVLGILSRLMHDAGQLVVGLDAAGQAVADADAKYREQDVETADALIEAWSDHE</sequence>
<proteinExistence type="predicted"/>
<evidence type="ECO:0000313" key="2">
    <source>
        <dbReference type="Proteomes" id="UP000183263"/>
    </source>
</evidence>
<accession>A0A1G8M5I6</accession>
<protein>
    <recommendedName>
        <fullName evidence="3">Excreted virulence factor EspC, type VII ESX diderm</fullName>
    </recommendedName>
</protein>